<protein>
    <recommendedName>
        <fullName evidence="5">CU044_5270 family protein</fullName>
    </recommendedName>
</protein>
<keyword evidence="2" id="KW-0812">Transmembrane</keyword>
<sequence>MNDDQEQLVHALRTLARRESATPAPVSDLLRRGRRAKRTRAVMGAIAGTALASAAVVVVLGTGGVDPAGTPSRTTPIASAPHSGDGSRPSHSPRPRSLDARSVLLAAAETAAREPATSGSYWYTRERTYQPVHYLPRIGKKAEKPKREKIPFSATVASTQDSWHASDKGLPSRTVTGQNPKVTFASPEDEAKWKQLGSPALAQEKTNDYNMELHFLIGTHRFTVQQLIKLPTRKDSLEKQLRRLFDEESPSDWWPAKPEFTGYVWSTAQNLLAGPISPGTRSALYRLLAEQPAIKSLGEVTDSLGRTGVALALDTSGNGDGDGESRLIVDDDAAELLSYEFRSRGQSAPALQVTYEDMGWVNALGERPQG</sequence>
<evidence type="ECO:0008006" key="5">
    <source>
        <dbReference type="Google" id="ProtNLM"/>
    </source>
</evidence>
<comment type="caution">
    <text evidence="3">The sequence shown here is derived from an EMBL/GenBank/DDBJ whole genome shotgun (WGS) entry which is preliminary data.</text>
</comment>
<keyword evidence="2" id="KW-0472">Membrane</keyword>
<organism evidence="3 4">
    <name type="scientific">Nonomuraea purpurea</name>
    <dbReference type="NCBI Taxonomy" id="1849276"/>
    <lineage>
        <taxon>Bacteria</taxon>
        <taxon>Bacillati</taxon>
        <taxon>Actinomycetota</taxon>
        <taxon>Actinomycetes</taxon>
        <taxon>Streptosporangiales</taxon>
        <taxon>Streptosporangiaceae</taxon>
        <taxon>Nonomuraea</taxon>
    </lineage>
</organism>
<feature type="region of interest" description="Disordered" evidence="1">
    <location>
        <begin position="65"/>
        <end position="97"/>
    </location>
</feature>
<feature type="compositionally biased region" description="Low complexity" evidence="1">
    <location>
        <begin position="81"/>
        <end position="90"/>
    </location>
</feature>
<evidence type="ECO:0000256" key="1">
    <source>
        <dbReference type="SAM" id="MobiDB-lite"/>
    </source>
</evidence>
<proteinExistence type="predicted"/>
<dbReference type="RefSeq" id="WP_379528468.1">
    <property type="nucleotide sequence ID" value="NZ_JBHSBI010000006.1"/>
</dbReference>
<gene>
    <name evidence="3" type="ORF">ACFOY2_14315</name>
</gene>
<name>A0ABV8G311_9ACTN</name>
<dbReference type="EMBL" id="JBHSBI010000006">
    <property type="protein sequence ID" value="MFC4008402.1"/>
    <property type="molecule type" value="Genomic_DNA"/>
</dbReference>
<evidence type="ECO:0000313" key="3">
    <source>
        <dbReference type="EMBL" id="MFC4008402.1"/>
    </source>
</evidence>
<keyword evidence="2" id="KW-1133">Transmembrane helix</keyword>
<reference evidence="4" key="1">
    <citation type="journal article" date="2019" name="Int. J. Syst. Evol. Microbiol.">
        <title>The Global Catalogue of Microorganisms (GCM) 10K type strain sequencing project: providing services to taxonomists for standard genome sequencing and annotation.</title>
        <authorList>
            <consortium name="The Broad Institute Genomics Platform"/>
            <consortium name="The Broad Institute Genome Sequencing Center for Infectious Disease"/>
            <person name="Wu L."/>
            <person name="Ma J."/>
        </authorList>
    </citation>
    <scope>NUCLEOTIDE SEQUENCE [LARGE SCALE GENOMIC DNA]</scope>
    <source>
        <strain evidence="4">TBRC 1276</strain>
    </source>
</reference>
<evidence type="ECO:0000256" key="2">
    <source>
        <dbReference type="SAM" id="Phobius"/>
    </source>
</evidence>
<accession>A0ABV8G311</accession>
<feature type="transmembrane region" description="Helical" evidence="2">
    <location>
        <begin position="41"/>
        <end position="65"/>
    </location>
</feature>
<keyword evidence="4" id="KW-1185">Reference proteome</keyword>
<feature type="region of interest" description="Disordered" evidence="1">
    <location>
        <begin position="157"/>
        <end position="181"/>
    </location>
</feature>
<evidence type="ECO:0000313" key="4">
    <source>
        <dbReference type="Proteomes" id="UP001595851"/>
    </source>
</evidence>
<dbReference type="Proteomes" id="UP001595851">
    <property type="component" value="Unassembled WGS sequence"/>
</dbReference>